<feature type="compositionally biased region" description="Polar residues" evidence="1">
    <location>
        <begin position="59"/>
        <end position="71"/>
    </location>
</feature>
<organism evidence="2 4">
    <name type="scientific">Aphanomyces astaci</name>
    <name type="common">Crayfish plague agent</name>
    <dbReference type="NCBI Taxonomy" id="112090"/>
    <lineage>
        <taxon>Eukaryota</taxon>
        <taxon>Sar</taxon>
        <taxon>Stramenopiles</taxon>
        <taxon>Oomycota</taxon>
        <taxon>Saprolegniomycetes</taxon>
        <taxon>Saprolegniales</taxon>
        <taxon>Verrucalvaceae</taxon>
        <taxon>Aphanomyces</taxon>
    </lineage>
</organism>
<accession>A0A397BLZ2</accession>
<evidence type="ECO:0000313" key="4">
    <source>
        <dbReference type="Proteomes" id="UP000265427"/>
    </source>
</evidence>
<gene>
    <name evidence="3" type="ORF">DYB28_003036</name>
    <name evidence="2" type="ORF">DYB36_014040</name>
</gene>
<dbReference type="EMBL" id="QUSZ01002939">
    <property type="protein sequence ID" value="RHY20330.1"/>
    <property type="molecule type" value="Genomic_DNA"/>
</dbReference>
<evidence type="ECO:0000313" key="2">
    <source>
        <dbReference type="EMBL" id="RHY20330.1"/>
    </source>
</evidence>
<evidence type="ECO:0000256" key="1">
    <source>
        <dbReference type="SAM" id="MobiDB-lite"/>
    </source>
</evidence>
<proteinExistence type="predicted"/>
<sequence>MFGTDSEEEDTEQVQILQDIVDRRAAMDEVKKTKKGKEQKRRNSLESTGSQLCMEVQKSVRNSKAAQQDTQSLESSAGSSLDGGDAVRDA</sequence>
<evidence type="ECO:0000313" key="5">
    <source>
        <dbReference type="Proteomes" id="UP000275652"/>
    </source>
</evidence>
<dbReference type="AlphaFoldDB" id="A0A397BLZ2"/>
<dbReference type="Proteomes" id="UP000275652">
    <property type="component" value="Unassembled WGS sequence"/>
</dbReference>
<reference evidence="3 5" key="1">
    <citation type="journal article" date="2018" name="J. Invertebr. Pathol.">
        <title>New genotyping method for the causative agent of crayfish plague (Aphanomyces astaci) based on whole genome data.</title>
        <authorList>
            <person name="Minardi D."/>
            <person name="Studholme D.J."/>
            <person name="van der Giezen M."/>
            <person name="Pretto T."/>
            <person name="Oidtmann B."/>
        </authorList>
    </citation>
    <scope>NUCLEOTIDE SEQUENCE [LARGE SCALE GENOMIC DNA]</scope>
    <source>
        <strain evidence="3 5">KB13</strain>
    </source>
</reference>
<feature type="compositionally biased region" description="Low complexity" evidence="1">
    <location>
        <begin position="72"/>
        <end position="84"/>
    </location>
</feature>
<feature type="compositionally biased region" description="Basic residues" evidence="1">
    <location>
        <begin position="32"/>
        <end position="42"/>
    </location>
</feature>
<comment type="caution">
    <text evidence="2">The sequence shown here is derived from an EMBL/GenBank/DDBJ whole genome shotgun (WGS) entry which is preliminary data.</text>
</comment>
<protein>
    <submittedName>
        <fullName evidence="2">Uncharacterized protein</fullName>
    </submittedName>
</protein>
<reference evidence="2 4" key="2">
    <citation type="submission" date="2018-08" db="EMBL/GenBank/DDBJ databases">
        <title>Aphanomyces genome sequencing and annotation.</title>
        <authorList>
            <person name="Minardi D."/>
            <person name="Oidtmann B."/>
            <person name="Van Der Giezen M."/>
            <person name="Studholme D.J."/>
        </authorList>
    </citation>
    <scope>NUCLEOTIDE SEQUENCE [LARGE SCALE GENOMIC DNA]</scope>
    <source>
        <strain evidence="2 4">Kv</strain>
    </source>
</reference>
<name>A0A397BLZ2_APHAT</name>
<dbReference type="Proteomes" id="UP000265427">
    <property type="component" value="Unassembled WGS sequence"/>
</dbReference>
<feature type="region of interest" description="Disordered" evidence="1">
    <location>
        <begin position="27"/>
        <end position="90"/>
    </location>
</feature>
<dbReference type="EMBL" id="QUTI01054107">
    <property type="protein sequence ID" value="RLN99148.1"/>
    <property type="molecule type" value="Genomic_DNA"/>
</dbReference>
<evidence type="ECO:0000313" key="3">
    <source>
        <dbReference type="EMBL" id="RLN99148.1"/>
    </source>
</evidence>